<feature type="transmembrane region" description="Helical" evidence="1">
    <location>
        <begin position="62"/>
        <end position="83"/>
    </location>
</feature>
<reference evidence="2" key="1">
    <citation type="submission" date="2018-12" db="EMBL/GenBank/DDBJ databases">
        <authorList>
            <person name="Sun L."/>
            <person name="Chen Z."/>
        </authorList>
    </citation>
    <scope>NUCLEOTIDE SEQUENCE [LARGE SCALE GENOMIC DNA]</scope>
    <source>
        <strain evidence="2">3-2-2</strain>
    </source>
</reference>
<dbReference type="OrthoDB" id="4722315at2"/>
<feature type="transmembrane region" description="Helical" evidence="1">
    <location>
        <begin position="95"/>
        <end position="112"/>
    </location>
</feature>
<dbReference type="Pfam" id="PF07098">
    <property type="entry name" value="DUF1360"/>
    <property type="match status" value="1"/>
</dbReference>
<name>A0A429Y1X4_9BACI</name>
<sequence>MEMSWFEFLLFSVAVFRLTRLFVFDTITEWLRRPFMDEREEKNAEGEAEVYYVPKEKGVRGWIGALISCYWCTGVWVSIALFLMRIYLPGFYKPVVLVFAIAGIAAILETWVQSKKMW</sequence>
<comment type="caution">
    <text evidence="2">The sequence shown here is derived from an EMBL/GenBank/DDBJ whole genome shotgun (WGS) entry which is preliminary data.</text>
</comment>
<keyword evidence="1" id="KW-0812">Transmembrane</keyword>
<dbReference type="AlphaFoldDB" id="A0A429Y1X4"/>
<evidence type="ECO:0000313" key="3">
    <source>
        <dbReference type="Proteomes" id="UP000287156"/>
    </source>
</evidence>
<evidence type="ECO:0000256" key="1">
    <source>
        <dbReference type="SAM" id="Phobius"/>
    </source>
</evidence>
<accession>A0A429Y1X4</accession>
<keyword evidence="3" id="KW-1185">Reference proteome</keyword>
<dbReference type="Proteomes" id="UP000287156">
    <property type="component" value="Unassembled WGS sequence"/>
</dbReference>
<evidence type="ECO:0000313" key="2">
    <source>
        <dbReference type="EMBL" id="RST75241.1"/>
    </source>
</evidence>
<dbReference type="InterPro" id="IPR010773">
    <property type="entry name" value="Mycophage_PG1_Gp7"/>
</dbReference>
<protein>
    <submittedName>
        <fullName evidence="2">DUF1360 domain-containing protein</fullName>
    </submittedName>
</protein>
<proteinExistence type="predicted"/>
<organism evidence="2 3">
    <name type="scientific">Siminovitchia acidinfaciens</name>
    <dbReference type="NCBI Taxonomy" id="2321395"/>
    <lineage>
        <taxon>Bacteria</taxon>
        <taxon>Bacillati</taxon>
        <taxon>Bacillota</taxon>
        <taxon>Bacilli</taxon>
        <taxon>Bacillales</taxon>
        <taxon>Bacillaceae</taxon>
        <taxon>Siminovitchia</taxon>
    </lineage>
</organism>
<dbReference type="RefSeq" id="WP_126049547.1">
    <property type="nucleotide sequence ID" value="NZ_QYTV02000003.1"/>
</dbReference>
<keyword evidence="1" id="KW-1133">Transmembrane helix</keyword>
<dbReference type="EMBL" id="QYTV02000003">
    <property type="protein sequence ID" value="RST75241.1"/>
    <property type="molecule type" value="Genomic_DNA"/>
</dbReference>
<keyword evidence="1" id="KW-0472">Membrane</keyword>
<gene>
    <name evidence="2" type="ORF">D4T97_008275</name>
</gene>